<evidence type="ECO:0000256" key="1">
    <source>
        <dbReference type="ARBA" id="ARBA00004613"/>
    </source>
</evidence>
<dbReference type="Pfam" id="PF00151">
    <property type="entry name" value="Lipase"/>
    <property type="match status" value="1"/>
</dbReference>
<dbReference type="PANTHER" id="PTHR11610">
    <property type="entry name" value="LIPASE"/>
    <property type="match status" value="1"/>
</dbReference>
<dbReference type="GO" id="GO:0017171">
    <property type="term" value="F:serine hydrolase activity"/>
    <property type="evidence" value="ECO:0007669"/>
    <property type="project" value="TreeGrafter"/>
</dbReference>
<dbReference type="EMBL" id="CAVLGL010000089">
    <property type="protein sequence ID" value="CAK1594202.1"/>
    <property type="molecule type" value="Genomic_DNA"/>
</dbReference>
<dbReference type="GO" id="GO:0016298">
    <property type="term" value="F:lipase activity"/>
    <property type="evidence" value="ECO:0007669"/>
    <property type="project" value="InterPro"/>
</dbReference>
<dbReference type="Proteomes" id="UP001314205">
    <property type="component" value="Unassembled WGS sequence"/>
</dbReference>
<gene>
    <name evidence="6" type="ORF">PARMNEM_LOCUS13879</name>
</gene>
<sequence length="370" mass="41154">MGELTVKCLLYADDQVILASSVAELQMMVTLMTRTLKEKGMKVNATISPCLAQSNVSIPLSPRSFRNILRTFVPVPRGRVLSIKDVRILYFSNNFMKPKVYNLAGIKGLLAEPDFDTNKPTTLYIHGYVEKSSDDSIHTIVRSYRRHGGYNLLILDWSNLAFGNYISVILGLQKLGERTGEAVEKLIRGGLALEGLHVVGHSLGVHLGGYACRYLKYKGFIVPRLTGLDPAYPGFYLPVLVPPVNRDDAFFVDLVHTDAGGFGEPLSVGHADFWPNAGRAKQPGCLPVTLLLTIEDFCSHWRSWRFWAESVEGGQFLARKCDDYDAFLRGRCQEEPTVNMGLYATPNLRGNFYLRTAAKSPFALAERGAE</sequence>
<evidence type="ECO:0000313" key="7">
    <source>
        <dbReference type="Proteomes" id="UP001314205"/>
    </source>
</evidence>
<keyword evidence="7" id="KW-1185">Reference proteome</keyword>
<dbReference type="InterPro" id="IPR013818">
    <property type="entry name" value="Lipase"/>
</dbReference>
<evidence type="ECO:0000256" key="3">
    <source>
        <dbReference type="ARBA" id="ARBA00022525"/>
    </source>
</evidence>
<feature type="domain" description="Lipase" evidence="5">
    <location>
        <begin position="84"/>
        <end position="362"/>
    </location>
</feature>
<evidence type="ECO:0000259" key="5">
    <source>
        <dbReference type="Pfam" id="PF00151"/>
    </source>
</evidence>
<dbReference type="SUPFAM" id="SSF53474">
    <property type="entry name" value="alpha/beta-Hydrolases"/>
    <property type="match status" value="1"/>
</dbReference>
<dbReference type="AlphaFoldDB" id="A0AAV1LJE9"/>
<dbReference type="InterPro" id="IPR029058">
    <property type="entry name" value="AB_hydrolase_fold"/>
</dbReference>
<comment type="caution">
    <text evidence="6">The sequence shown here is derived from an EMBL/GenBank/DDBJ whole genome shotgun (WGS) entry which is preliminary data.</text>
</comment>
<comment type="subcellular location">
    <subcellularLocation>
        <location evidence="1">Secreted</location>
    </subcellularLocation>
</comment>
<protein>
    <recommendedName>
        <fullName evidence="5">Lipase domain-containing protein</fullName>
    </recommendedName>
</protein>
<accession>A0AAV1LJE9</accession>
<reference evidence="6 7" key="1">
    <citation type="submission" date="2023-11" db="EMBL/GenBank/DDBJ databases">
        <authorList>
            <person name="Hedman E."/>
            <person name="Englund M."/>
            <person name="Stromberg M."/>
            <person name="Nyberg Akerstrom W."/>
            <person name="Nylinder S."/>
            <person name="Jareborg N."/>
            <person name="Kallberg Y."/>
            <person name="Kronander E."/>
        </authorList>
    </citation>
    <scope>NUCLEOTIDE SEQUENCE [LARGE SCALE GENOMIC DNA]</scope>
</reference>
<dbReference type="GO" id="GO:0016042">
    <property type="term" value="P:lipid catabolic process"/>
    <property type="evidence" value="ECO:0007669"/>
    <property type="project" value="TreeGrafter"/>
</dbReference>
<name>A0AAV1LJE9_9NEOP</name>
<dbReference type="PRINTS" id="PR00821">
    <property type="entry name" value="TAGLIPASE"/>
</dbReference>
<dbReference type="Gene3D" id="3.40.50.1820">
    <property type="entry name" value="alpha/beta hydrolase"/>
    <property type="match status" value="1"/>
</dbReference>
<dbReference type="InterPro" id="IPR000734">
    <property type="entry name" value="TAG_lipase"/>
</dbReference>
<dbReference type="GO" id="GO:0005615">
    <property type="term" value="C:extracellular space"/>
    <property type="evidence" value="ECO:0007669"/>
    <property type="project" value="TreeGrafter"/>
</dbReference>
<evidence type="ECO:0000313" key="6">
    <source>
        <dbReference type="EMBL" id="CAK1594202.1"/>
    </source>
</evidence>
<keyword evidence="3" id="KW-0964">Secreted</keyword>
<organism evidence="6 7">
    <name type="scientific">Parnassius mnemosyne</name>
    <name type="common">clouded apollo</name>
    <dbReference type="NCBI Taxonomy" id="213953"/>
    <lineage>
        <taxon>Eukaryota</taxon>
        <taxon>Metazoa</taxon>
        <taxon>Ecdysozoa</taxon>
        <taxon>Arthropoda</taxon>
        <taxon>Hexapoda</taxon>
        <taxon>Insecta</taxon>
        <taxon>Pterygota</taxon>
        <taxon>Neoptera</taxon>
        <taxon>Endopterygota</taxon>
        <taxon>Lepidoptera</taxon>
        <taxon>Glossata</taxon>
        <taxon>Ditrysia</taxon>
        <taxon>Papilionoidea</taxon>
        <taxon>Papilionidae</taxon>
        <taxon>Parnassiinae</taxon>
        <taxon>Parnassini</taxon>
        <taxon>Parnassius</taxon>
        <taxon>Driopa</taxon>
    </lineage>
</organism>
<proteinExistence type="inferred from homology"/>
<dbReference type="PANTHER" id="PTHR11610:SF37">
    <property type="entry name" value="GH01208P"/>
    <property type="match status" value="1"/>
</dbReference>
<evidence type="ECO:0000256" key="4">
    <source>
        <dbReference type="RuleBase" id="RU004262"/>
    </source>
</evidence>
<evidence type="ECO:0000256" key="2">
    <source>
        <dbReference type="ARBA" id="ARBA00010701"/>
    </source>
</evidence>
<comment type="similarity">
    <text evidence="2 4">Belongs to the AB hydrolase superfamily. Lipase family.</text>
</comment>